<dbReference type="AlphaFoldDB" id="A0A7Y9E7F9"/>
<dbReference type="Gene3D" id="2.40.50.140">
    <property type="entry name" value="Nucleic acid-binding proteins"/>
    <property type="match status" value="1"/>
</dbReference>
<dbReference type="GO" id="GO:0006260">
    <property type="term" value="P:DNA replication"/>
    <property type="evidence" value="ECO:0007669"/>
    <property type="project" value="InterPro"/>
</dbReference>
<dbReference type="InterPro" id="IPR011344">
    <property type="entry name" value="ssDNA-bd"/>
</dbReference>
<organism evidence="5 6">
    <name type="scientific">Nocardioides panaciterrulae</name>
    <dbReference type="NCBI Taxonomy" id="661492"/>
    <lineage>
        <taxon>Bacteria</taxon>
        <taxon>Bacillati</taxon>
        <taxon>Actinomycetota</taxon>
        <taxon>Actinomycetes</taxon>
        <taxon>Propionibacteriales</taxon>
        <taxon>Nocardioidaceae</taxon>
        <taxon>Nocardioides</taxon>
    </lineage>
</organism>
<dbReference type="CDD" id="cd04496">
    <property type="entry name" value="SSB_OBF"/>
    <property type="match status" value="1"/>
</dbReference>
<feature type="region of interest" description="Disordered" evidence="4">
    <location>
        <begin position="113"/>
        <end position="163"/>
    </location>
</feature>
<dbReference type="RefSeq" id="WP_179664223.1">
    <property type="nucleotide sequence ID" value="NZ_JACCBG010000001.1"/>
</dbReference>
<name>A0A7Y9E7F9_9ACTN</name>
<protein>
    <recommendedName>
        <fullName evidence="2 3">Single-stranded DNA-binding protein</fullName>
        <shortName evidence="2">SSB</shortName>
    </recommendedName>
</protein>
<evidence type="ECO:0000256" key="3">
    <source>
        <dbReference type="PIRNR" id="PIRNR002070"/>
    </source>
</evidence>
<evidence type="ECO:0000256" key="4">
    <source>
        <dbReference type="SAM" id="MobiDB-lite"/>
    </source>
</evidence>
<accession>A0A7Y9E7F9</accession>
<dbReference type="Proteomes" id="UP000535511">
    <property type="component" value="Unassembled WGS sequence"/>
</dbReference>
<dbReference type="InterPro" id="IPR012340">
    <property type="entry name" value="NA-bd_OB-fold"/>
</dbReference>
<sequence>MNETMVTLQGWLGGDVVLRQAGEAQVATFRVACTPRRYRKQSNEWVDGETQWYSVNAWRGLAENCERSLRRGDPVVVHGRLNAQTWTNSAGVAVTSFEVDALLVGHDLNRGTSRFTKAGATRPLGGDAPEPGSPVGPAPASGPEGEDAPQGEGEGAGEGAAAA</sequence>
<dbReference type="HAMAP" id="MF_00984">
    <property type="entry name" value="SSB"/>
    <property type="match status" value="1"/>
</dbReference>
<evidence type="ECO:0000256" key="1">
    <source>
        <dbReference type="ARBA" id="ARBA00023125"/>
    </source>
</evidence>
<comment type="subunit">
    <text evidence="2">Homotetramer.</text>
</comment>
<comment type="caution">
    <text evidence="2">Lacks conserved residue(s) required for the propagation of feature annotation.</text>
</comment>
<dbReference type="InterPro" id="IPR000424">
    <property type="entry name" value="Primosome_PriB/ssb"/>
</dbReference>
<dbReference type="SUPFAM" id="SSF50249">
    <property type="entry name" value="Nucleic acid-binding proteins"/>
    <property type="match status" value="1"/>
</dbReference>
<reference evidence="5 6" key="1">
    <citation type="submission" date="2020-07" db="EMBL/GenBank/DDBJ databases">
        <title>Sequencing the genomes of 1000 actinobacteria strains.</title>
        <authorList>
            <person name="Klenk H.-P."/>
        </authorList>
    </citation>
    <scope>NUCLEOTIDE SEQUENCE [LARGE SCALE GENOMIC DNA]</scope>
    <source>
        <strain evidence="5 6">DSM 21350</strain>
    </source>
</reference>
<evidence type="ECO:0000256" key="2">
    <source>
        <dbReference type="HAMAP-Rule" id="MF_00984"/>
    </source>
</evidence>
<dbReference type="PANTHER" id="PTHR10302">
    <property type="entry name" value="SINGLE-STRANDED DNA-BINDING PROTEIN"/>
    <property type="match status" value="1"/>
</dbReference>
<evidence type="ECO:0000313" key="6">
    <source>
        <dbReference type="Proteomes" id="UP000535511"/>
    </source>
</evidence>
<gene>
    <name evidence="5" type="ORF">BJZ21_002681</name>
</gene>
<evidence type="ECO:0000313" key="5">
    <source>
        <dbReference type="EMBL" id="NYD42598.1"/>
    </source>
</evidence>
<dbReference type="NCBIfam" id="TIGR00621">
    <property type="entry name" value="ssb"/>
    <property type="match status" value="1"/>
</dbReference>
<dbReference type="GO" id="GO:0003697">
    <property type="term" value="F:single-stranded DNA binding"/>
    <property type="evidence" value="ECO:0007669"/>
    <property type="project" value="UniProtKB-UniRule"/>
</dbReference>
<dbReference type="EMBL" id="JACCBG010000001">
    <property type="protein sequence ID" value="NYD42598.1"/>
    <property type="molecule type" value="Genomic_DNA"/>
</dbReference>
<dbReference type="GO" id="GO:0009295">
    <property type="term" value="C:nucleoid"/>
    <property type="evidence" value="ECO:0007669"/>
    <property type="project" value="TreeGrafter"/>
</dbReference>
<dbReference type="PANTHER" id="PTHR10302:SF27">
    <property type="entry name" value="SINGLE-STRANDED DNA-BINDING PROTEIN"/>
    <property type="match status" value="1"/>
</dbReference>
<dbReference type="PIRSF" id="PIRSF002070">
    <property type="entry name" value="SSB"/>
    <property type="match status" value="1"/>
</dbReference>
<keyword evidence="6" id="KW-1185">Reference proteome</keyword>
<dbReference type="PROSITE" id="PS50935">
    <property type="entry name" value="SSB"/>
    <property type="match status" value="1"/>
</dbReference>
<proteinExistence type="inferred from homology"/>
<feature type="compositionally biased region" description="Gly residues" evidence="4">
    <location>
        <begin position="152"/>
        <end position="163"/>
    </location>
</feature>
<dbReference type="Pfam" id="PF00436">
    <property type="entry name" value="SSB"/>
    <property type="match status" value="1"/>
</dbReference>
<comment type="caution">
    <text evidence="5">The sequence shown here is derived from an EMBL/GenBank/DDBJ whole genome shotgun (WGS) entry which is preliminary data.</text>
</comment>
<keyword evidence="1 2" id="KW-0238">DNA-binding</keyword>